<gene>
    <name evidence="1" type="ORF">PBY51_008161</name>
</gene>
<evidence type="ECO:0000313" key="2">
    <source>
        <dbReference type="Proteomes" id="UP001346869"/>
    </source>
</evidence>
<dbReference type="AlphaFoldDB" id="A0AAN7X2V6"/>
<evidence type="ECO:0000313" key="1">
    <source>
        <dbReference type="EMBL" id="KAK5856576.1"/>
    </source>
</evidence>
<name>A0AAN7X2V6_ELEMC</name>
<accession>A0AAN7X2V6</accession>
<reference evidence="1 2" key="1">
    <citation type="journal article" date="2023" name="Genes (Basel)">
        <title>Chromosome-Level Genome Assembly and Circadian Gene Repertoire of the Patagonia Blennie Eleginops maclovinus-The Closest Ancestral Proxy of Antarctic Cryonotothenioids.</title>
        <authorList>
            <person name="Cheng C.C."/>
            <person name="Rivera-Colon A.G."/>
            <person name="Minhas B.F."/>
            <person name="Wilson L."/>
            <person name="Rayamajhi N."/>
            <person name="Vargas-Chacoff L."/>
            <person name="Catchen J.M."/>
        </authorList>
    </citation>
    <scope>NUCLEOTIDE SEQUENCE [LARGE SCALE GENOMIC DNA]</scope>
    <source>
        <strain evidence="1">JMC-PN-2008</strain>
    </source>
</reference>
<dbReference type="Proteomes" id="UP001346869">
    <property type="component" value="Unassembled WGS sequence"/>
</dbReference>
<organism evidence="1 2">
    <name type="scientific">Eleginops maclovinus</name>
    <name type="common">Patagonian blennie</name>
    <name type="synonym">Eleginus maclovinus</name>
    <dbReference type="NCBI Taxonomy" id="56733"/>
    <lineage>
        <taxon>Eukaryota</taxon>
        <taxon>Metazoa</taxon>
        <taxon>Chordata</taxon>
        <taxon>Craniata</taxon>
        <taxon>Vertebrata</taxon>
        <taxon>Euteleostomi</taxon>
        <taxon>Actinopterygii</taxon>
        <taxon>Neopterygii</taxon>
        <taxon>Teleostei</taxon>
        <taxon>Neoteleostei</taxon>
        <taxon>Acanthomorphata</taxon>
        <taxon>Eupercaria</taxon>
        <taxon>Perciformes</taxon>
        <taxon>Notothenioidei</taxon>
        <taxon>Eleginopidae</taxon>
        <taxon>Eleginops</taxon>
    </lineage>
</organism>
<comment type="caution">
    <text evidence="1">The sequence shown here is derived from an EMBL/GenBank/DDBJ whole genome shotgun (WGS) entry which is preliminary data.</text>
</comment>
<proteinExistence type="predicted"/>
<protein>
    <submittedName>
        <fullName evidence="1">Uncharacterized protein</fullName>
    </submittedName>
</protein>
<sequence length="67" mass="6635">MLTQYVVVLGGGGGRDNGAVALSVDDEKTLIRAISIGLTSLAAMTAGSANADHCTGKGGTDIINTLT</sequence>
<reference evidence="1 2" key="2">
    <citation type="journal article" date="2023" name="Mol. Biol. Evol.">
        <title>Genomics of Secondarily Temperate Adaptation in the Only Non-Antarctic Icefish.</title>
        <authorList>
            <person name="Rivera-Colon A.G."/>
            <person name="Rayamajhi N."/>
            <person name="Minhas B.F."/>
            <person name="Madrigal G."/>
            <person name="Bilyk K.T."/>
            <person name="Yoon V."/>
            <person name="Hune M."/>
            <person name="Gregory S."/>
            <person name="Cheng C.H.C."/>
            <person name="Catchen J.M."/>
        </authorList>
    </citation>
    <scope>NUCLEOTIDE SEQUENCE [LARGE SCALE GENOMIC DNA]</scope>
    <source>
        <strain evidence="1">JMC-PN-2008</strain>
    </source>
</reference>
<keyword evidence="2" id="KW-1185">Reference proteome</keyword>
<dbReference type="EMBL" id="JAUZQC010000017">
    <property type="protein sequence ID" value="KAK5856576.1"/>
    <property type="molecule type" value="Genomic_DNA"/>
</dbReference>